<reference evidence="1 2" key="1">
    <citation type="submission" date="2020-08" db="EMBL/GenBank/DDBJ databases">
        <title>Novel species isolated from subtropical streams in China.</title>
        <authorList>
            <person name="Lu H."/>
        </authorList>
    </citation>
    <scope>NUCLEOTIDE SEQUENCE [LARGE SCALE GENOMIC DNA]</scope>
    <source>
        <strain evidence="1 2">KACC 16656</strain>
    </source>
</reference>
<gene>
    <name evidence="1" type="ORF">H8K52_02465</name>
</gene>
<evidence type="ECO:0000313" key="2">
    <source>
        <dbReference type="Proteomes" id="UP000648257"/>
    </source>
</evidence>
<name>A0ABR6WZT7_9BURK</name>
<keyword evidence="2" id="KW-1185">Reference proteome</keyword>
<sequence length="63" mass="7014">MPVQEPLREFEALIVQTDASAAVFRTTVVARDLVDAKQRLAIQHGHENVLSVWNEEDATKPGD</sequence>
<proteinExistence type="predicted"/>
<accession>A0ABR6WZT7</accession>
<evidence type="ECO:0000313" key="1">
    <source>
        <dbReference type="EMBL" id="MBC3806208.1"/>
    </source>
</evidence>
<dbReference type="RefSeq" id="WP_186921101.1">
    <property type="nucleotide sequence ID" value="NZ_JACOFW010000002.1"/>
</dbReference>
<organism evidence="1 2">
    <name type="scientific">Undibacterium seohonense</name>
    <dbReference type="NCBI Taxonomy" id="1344950"/>
    <lineage>
        <taxon>Bacteria</taxon>
        <taxon>Pseudomonadati</taxon>
        <taxon>Pseudomonadota</taxon>
        <taxon>Betaproteobacteria</taxon>
        <taxon>Burkholderiales</taxon>
        <taxon>Oxalobacteraceae</taxon>
        <taxon>Undibacterium</taxon>
    </lineage>
</organism>
<dbReference type="EMBL" id="JACOFW010000002">
    <property type="protein sequence ID" value="MBC3806208.1"/>
    <property type="molecule type" value="Genomic_DNA"/>
</dbReference>
<protein>
    <submittedName>
        <fullName evidence="1">Uncharacterized protein</fullName>
    </submittedName>
</protein>
<comment type="caution">
    <text evidence="1">The sequence shown here is derived from an EMBL/GenBank/DDBJ whole genome shotgun (WGS) entry which is preliminary data.</text>
</comment>
<dbReference type="Proteomes" id="UP000648257">
    <property type="component" value="Unassembled WGS sequence"/>
</dbReference>